<evidence type="ECO:0000313" key="7">
    <source>
        <dbReference type="EMBL" id="MCL9769300.1"/>
    </source>
</evidence>
<gene>
    <name evidence="7" type="ORF">NAT47_02625</name>
</gene>
<keyword evidence="2" id="KW-0238">DNA-binding</keyword>
<keyword evidence="8" id="KW-1185">Reference proteome</keyword>
<dbReference type="SMART" id="SM00028">
    <property type="entry name" value="TPR"/>
    <property type="match status" value="3"/>
</dbReference>
<dbReference type="PROSITE" id="PS50005">
    <property type="entry name" value="TPR"/>
    <property type="match status" value="1"/>
</dbReference>
<dbReference type="EMBL" id="JAMLJN010000002">
    <property type="protein sequence ID" value="MCL9769300.1"/>
    <property type="molecule type" value="Genomic_DNA"/>
</dbReference>
<evidence type="ECO:0000256" key="3">
    <source>
        <dbReference type="ARBA" id="ARBA00023163"/>
    </source>
</evidence>
<dbReference type="PROSITE" id="PS01124">
    <property type="entry name" value="HTH_ARAC_FAMILY_2"/>
    <property type="match status" value="1"/>
</dbReference>
<evidence type="ECO:0000256" key="5">
    <source>
        <dbReference type="SAM" id="Phobius"/>
    </source>
</evidence>
<keyword evidence="5" id="KW-0812">Transmembrane</keyword>
<dbReference type="InterPro" id="IPR009057">
    <property type="entry name" value="Homeodomain-like_sf"/>
</dbReference>
<dbReference type="Pfam" id="PF12833">
    <property type="entry name" value="HTH_18"/>
    <property type="match status" value="1"/>
</dbReference>
<dbReference type="SUPFAM" id="SSF48452">
    <property type="entry name" value="TPR-like"/>
    <property type="match status" value="1"/>
</dbReference>
<dbReference type="InterPro" id="IPR018060">
    <property type="entry name" value="HTH_AraC"/>
</dbReference>
<proteinExistence type="predicted"/>
<feature type="transmembrane region" description="Helical" evidence="5">
    <location>
        <begin position="335"/>
        <end position="358"/>
    </location>
</feature>
<keyword evidence="5" id="KW-1133">Transmembrane helix</keyword>
<dbReference type="InterPro" id="IPR019734">
    <property type="entry name" value="TPR_rpt"/>
</dbReference>
<dbReference type="InterPro" id="IPR011990">
    <property type="entry name" value="TPR-like_helical_dom_sf"/>
</dbReference>
<dbReference type="PANTHER" id="PTHR43280:SF34">
    <property type="entry name" value="ARAC-FAMILY TRANSCRIPTIONAL REGULATOR"/>
    <property type="match status" value="1"/>
</dbReference>
<evidence type="ECO:0000256" key="4">
    <source>
        <dbReference type="PROSITE-ProRule" id="PRU00339"/>
    </source>
</evidence>
<dbReference type="Pfam" id="PF13424">
    <property type="entry name" value="TPR_12"/>
    <property type="match status" value="1"/>
</dbReference>
<dbReference type="Gene3D" id="1.25.40.10">
    <property type="entry name" value="Tetratricopeptide repeat domain"/>
    <property type="match status" value="1"/>
</dbReference>
<accession>A0ABT0TE92</accession>
<feature type="domain" description="HTH araC/xylS-type" evidence="6">
    <location>
        <begin position="403"/>
        <end position="515"/>
    </location>
</feature>
<reference evidence="7 8" key="1">
    <citation type="submission" date="2022-05" db="EMBL/GenBank/DDBJ databases">
        <title>Flavobacterium sp., isolated from activated sludge.</title>
        <authorList>
            <person name="Ran Q."/>
        </authorList>
    </citation>
    <scope>NUCLEOTIDE SEQUENCE [LARGE SCALE GENOMIC DNA]</scope>
    <source>
        <strain evidence="7 8">HXWNR69</strain>
    </source>
</reference>
<organism evidence="7 8">
    <name type="scientific">Flavobacterium fragile</name>
    <dbReference type="NCBI Taxonomy" id="2949085"/>
    <lineage>
        <taxon>Bacteria</taxon>
        <taxon>Pseudomonadati</taxon>
        <taxon>Bacteroidota</taxon>
        <taxon>Flavobacteriia</taxon>
        <taxon>Flavobacteriales</taxon>
        <taxon>Flavobacteriaceae</taxon>
        <taxon>Flavobacterium</taxon>
    </lineage>
</organism>
<evidence type="ECO:0000259" key="6">
    <source>
        <dbReference type="PROSITE" id="PS01124"/>
    </source>
</evidence>
<evidence type="ECO:0000256" key="2">
    <source>
        <dbReference type="ARBA" id="ARBA00023125"/>
    </source>
</evidence>
<dbReference type="SUPFAM" id="SSF46689">
    <property type="entry name" value="Homeodomain-like"/>
    <property type="match status" value="1"/>
</dbReference>
<dbReference type="PANTHER" id="PTHR43280">
    <property type="entry name" value="ARAC-FAMILY TRANSCRIPTIONAL REGULATOR"/>
    <property type="match status" value="1"/>
</dbReference>
<dbReference type="Gene3D" id="1.10.10.60">
    <property type="entry name" value="Homeodomain-like"/>
    <property type="match status" value="2"/>
</dbReference>
<evidence type="ECO:0000256" key="1">
    <source>
        <dbReference type="ARBA" id="ARBA00023015"/>
    </source>
</evidence>
<feature type="repeat" description="TPR" evidence="4">
    <location>
        <begin position="190"/>
        <end position="223"/>
    </location>
</feature>
<comment type="caution">
    <text evidence="7">The sequence shown here is derived from an EMBL/GenBank/DDBJ whole genome shotgun (WGS) entry which is preliminary data.</text>
</comment>
<keyword evidence="1" id="KW-0805">Transcription regulation</keyword>
<evidence type="ECO:0000313" key="8">
    <source>
        <dbReference type="Proteomes" id="UP001203342"/>
    </source>
</evidence>
<dbReference type="RefSeq" id="WP_250579977.1">
    <property type="nucleotide sequence ID" value="NZ_JAMLJN010000002.1"/>
</dbReference>
<protein>
    <submittedName>
        <fullName evidence="7">Helix-turn-helix domain-containing protein</fullName>
    </submittedName>
</protein>
<sequence>MKESLFYLKTLCILIFVLKCSFLIAQTPQKHNLKKEVEELMYSKPSQALKIAQHLLINPDISEEEKAKVNLLIAKTHFVKGDFSASLKVLFEEKKFNDHLTTKEKVEIEVFKAAIFRKLSLNKESEIEISDSELLLNNISENNLSSEAKMFVQIEKAKNYLQSNKLNEALQLLQKAERNVNDNLNLETKVWLQIILGQIYLEKKELHKSETCFKKALKLSEKNSSENLFAKSYVLSGLASVYFLEKNHNKAATVLNESLRNSEVLNNVFLKEMIIRQQIVNYLALNDTTNYKIANKEFNKINNQADLLEEDATNVAYNLISDEYLGNYEEAKGNYLTLLYVAISTLLAVIFGGLFFWWRYYQRKKSLDEVIRYLEITRANLINRYTEKEVVVKGLPKRVLIPEDTEKLILAKLKRFESTTRFTNKDISLAVLAGQFDTNTKYLSEIINTHYHVNFNTYINKLRINYLVEKLKSDPNYINYKISYLAEDCGFASHSSFATVFKSITGISPVTFIELLKEEKQAIAV</sequence>
<keyword evidence="5" id="KW-0472">Membrane</keyword>
<dbReference type="Proteomes" id="UP001203342">
    <property type="component" value="Unassembled WGS sequence"/>
</dbReference>
<dbReference type="SMART" id="SM00342">
    <property type="entry name" value="HTH_ARAC"/>
    <property type="match status" value="1"/>
</dbReference>
<keyword evidence="3" id="KW-0804">Transcription</keyword>
<name>A0ABT0TE92_9FLAO</name>
<feature type="transmembrane region" description="Helical" evidence="5">
    <location>
        <begin position="6"/>
        <end position="25"/>
    </location>
</feature>
<keyword evidence="4" id="KW-0802">TPR repeat</keyword>